<dbReference type="Gene3D" id="3.40.50.1010">
    <property type="entry name" value="5'-nuclease"/>
    <property type="match status" value="1"/>
</dbReference>
<organism evidence="2 3">
    <name type="scientific">Dermabacter vaginalis</name>
    <dbReference type="NCBI Taxonomy" id="1630135"/>
    <lineage>
        <taxon>Bacteria</taxon>
        <taxon>Bacillati</taxon>
        <taxon>Actinomycetota</taxon>
        <taxon>Actinomycetes</taxon>
        <taxon>Micrococcales</taxon>
        <taxon>Dermabacteraceae</taxon>
        <taxon>Dermabacter</taxon>
    </lineage>
</organism>
<keyword evidence="3" id="KW-1185">Reference proteome</keyword>
<dbReference type="EMBL" id="CP044108">
    <property type="protein sequence ID" value="QEU11268.1"/>
    <property type="molecule type" value="Genomic_DNA"/>
</dbReference>
<gene>
    <name evidence="2" type="ORF">FOB48_02405</name>
</gene>
<evidence type="ECO:0000313" key="3">
    <source>
        <dbReference type="Proteomes" id="UP000323865"/>
    </source>
</evidence>
<evidence type="ECO:0000313" key="2">
    <source>
        <dbReference type="EMBL" id="QEU11268.1"/>
    </source>
</evidence>
<feature type="domain" description="NYN" evidence="1">
    <location>
        <begin position="28"/>
        <end position="172"/>
    </location>
</feature>
<dbReference type="Pfam" id="PF01936">
    <property type="entry name" value="NYN"/>
    <property type="match status" value="1"/>
</dbReference>
<reference evidence="2 3" key="1">
    <citation type="submission" date="2019-09" db="EMBL/GenBank/DDBJ databases">
        <title>FDA dAtabase for Regulatory Grade micrObial Sequences (FDA-ARGOS): Supporting development and validation of Infectious Disease Dx tests.</title>
        <authorList>
            <person name="Sciortino C."/>
            <person name="Tallon L."/>
            <person name="Sadzewicz L."/>
            <person name="Vavikolanu K."/>
            <person name="Mehta A."/>
            <person name="Aluvathingal J."/>
            <person name="Nadendla S."/>
            <person name="Nandy P."/>
            <person name="Geyer C."/>
            <person name="Yan Y."/>
            <person name="Sichtig H."/>
        </authorList>
    </citation>
    <scope>NUCLEOTIDE SEQUENCE [LARGE SCALE GENOMIC DNA]</scope>
    <source>
        <strain evidence="2 3">FDAARGOS_640</strain>
    </source>
</reference>
<dbReference type="PANTHER" id="PTHR35458:SF8">
    <property type="entry name" value="SLR0650 PROTEIN"/>
    <property type="match status" value="1"/>
</dbReference>
<dbReference type="CDD" id="cd18722">
    <property type="entry name" value="PIN_NicB-like"/>
    <property type="match status" value="1"/>
</dbReference>
<proteinExistence type="predicted"/>
<name>A0ABX6A2C6_9MICO</name>
<dbReference type="Proteomes" id="UP000323865">
    <property type="component" value="Chromosome"/>
</dbReference>
<protein>
    <submittedName>
        <fullName evidence="2">NYN domain-containing protein</fullName>
    </submittedName>
</protein>
<accession>A0ABX6A2C6</accession>
<dbReference type="InterPro" id="IPR047140">
    <property type="entry name" value="LabA"/>
</dbReference>
<dbReference type="PANTHER" id="PTHR35458">
    <property type="entry name" value="SLR0755 PROTEIN"/>
    <property type="match status" value="1"/>
</dbReference>
<evidence type="ECO:0000259" key="1">
    <source>
        <dbReference type="Pfam" id="PF01936"/>
    </source>
</evidence>
<sequence length="228" mass="26523">MPVLYTQHHQRKRQPVINIPKPRPQRERLMVYVDGFNLYHGLHSKYGRKYLWLDLVQLATQLRPQQQLIQVKYFTAPVLNDPQAQSRQDHYLNALRAKHPQQISIILGRYQTKKKTCFNCGHTYIHYEEKETDVNMATSLVVDAANKEFDTALLVTADSDMAPAVRATQSIHPQGFVAAAFPPDRRSYELSNLMPSSFPIYEKKLKKSQLEEKFTIGNVPYQRPQKWS</sequence>
<dbReference type="InterPro" id="IPR021139">
    <property type="entry name" value="NYN"/>
</dbReference>